<dbReference type="PANTHER" id="PTHR43155">
    <property type="entry name" value="CYCLIC DI-GMP PHOSPHODIESTERASE PA4108-RELATED"/>
    <property type="match status" value="1"/>
</dbReference>
<dbReference type="Pfam" id="PF13487">
    <property type="entry name" value="HD_5"/>
    <property type="match status" value="2"/>
</dbReference>
<dbReference type="OrthoDB" id="9764337at2"/>
<sequence>MEKMSLKELAVPMIKAIDSFNFLLKSHHRRTAVISYYIGKELHLKDDELTDLVLAAALHDIGALSVQEKKCLIEEDVLRPSPHCLMGCKMLSSFDAFGNIARIIKHHHVKYEESRQVEEGEILFQSHIVHLADRCDILVNPDLFILNQKKKVVEKIREKSGTLFHPRVFRAFEQVAKKDIFWIEINYLTMDQLFRRIDFSIDYELSVEKLVDFARTISRIIDFRSRFTASHSYTVAHLAYLISGYFGFSEERRTKMMIAGYLHDIGKLGVDPALIEKEGGLTDEEFNLVKLHTYFTSQILSELSSSVWFHEIVLWAERHHEKSDGSGYPFALDDSSLDEGVKILAFSDIISALMEERPYRKGMPSEEAFDLIGNMLADRLSPEMFVEIDNHRDEIEDMVKQCYAHSFEEYYSGRS</sequence>
<accession>A0A1M6XDZ0</accession>
<dbReference type="SUPFAM" id="SSF109604">
    <property type="entry name" value="HD-domain/PDEase-like"/>
    <property type="match status" value="2"/>
</dbReference>
<dbReference type="AlphaFoldDB" id="A0A1M6XDZ0"/>
<dbReference type="PROSITE" id="PS51832">
    <property type="entry name" value="HD_GYP"/>
    <property type="match status" value="1"/>
</dbReference>
<proteinExistence type="predicted"/>
<dbReference type="STRING" id="1121393.SAMN02745216_04521"/>
<dbReference type="InterPro" id="IPR037522">
    <property type="entry name" value="HD_GYP_dom"/>
</dbReference>
<dbReference type="SMART" id="SM00471">
    <property type="entry name" value="HDc"/>
    <property type="match status" value="2"/>
</dbReference>
<dbReference type="EMBL" id="FQZU01000042">
    <property type="protein sequence ID" value="SHL04138.1"/>
    <property type="molecule type" value="Genomic_DNA"/>
</dbReference>
<protein>
    <submittedName>
        <fullName evidence="2">HD domain-containing protein</fullName>
    </submittedName>
</protein>
<dbReference type="Gene3D" id="1.10.3210.10">
    <property type="entry name" value="Hypothetical protein af1432"/>
    <property type="match status" value="2"/>
</dbReference>
<evidence type="ECO:0000313" key="3">
    <source>
        <dbReference type="Proteomes" id="UP000183994"/>
    </source>
</evidence>
<reference evidence="3" key="1">
    <citation type="submission" date="2016-11" db="EMBL/GenBank/DDBJ databases">
        <authorList>
            <person name="Varghese N."/>
            <person name="Submissions S."/>
        </authorList>
    </citation>
    <scope>NUCLEOTIDE SEQUENCE [LARGE SCALE GENOMIC DNA]</scope>
    <source>
        <strain evidence="3">DSM 16219</strain>
    </source>
</reference>
<dbReference type="CDD" id="cd00077">
    <property type="entry name" value="HDc"/>
    <property type="match status" value="2"/>
</dbReference>
<gene>
    <name evidence="2" type="ORF">SAMN02745216_04521</name>
</gene>
<organism evidence="2 3">
    <name type="scientific">Desulfatibacillum alkenivorans DSM 16219</name>
    <dbReference type="NCBI Taxonomy" id="1121393"/>
    <lineage>
        <taxon>Bacteria</taxon>
        <taxon>Pseudomonadati</taxon>
        <taxon>Thermodesulfobacteriota</taxon>
        <taxon>Desulfobacteria</taxon>
        <taxon>Desulfobacterales</taxon>
        <taxon>Desulfatibacillaceae</taxon>
        <taxon>Desulfatibacillum</taxon>
    </lineage>
</organism>
<feature type="domain" description="HD-GYP" evidence="1">
    <location>
        <begin position="206"/>
        <end position="404"/>
    </location>
</feature>
<evidence type="ECO:0000259" key="1">
    <source>
        <dbReference type="PROSITE" id="PS51832"/>
    </source>
</evidence>
<dbReference type="InterPro" id="IPR003607">
    <property type="entry name" value="HD/PDEase_dom"/>
</dbReference>
<dbReference type="RefSeq" id="WP_073478512.1">
    <property type="nucleotide sequence ID" value="NZ_FQZU01000042.1"/>
</dbReference>
<keyword evidence="3" id="KW-1185">Reference proteome</keyword>
<dbReference type="Proteomes" id="UP000183994">
    <property type="component" value="Unassembled WGS sequence"/>
</dbReference>
<name>A0A1M6XDZ0_9BACT</name>
<evidence type="ECO:0000313" key="2">
    <source>
        <dbReference type="EMBL" id="SHL04138.1"/>
    </source>
</evidence>
<dbReference type="PANTHER" id="PTHR43155:SF1">
    <property type="entry name" value="3'3'-CGAMP-SPECIFIC PHOSPHODIESTERASE 1"/>
    <property type="match status" value="1"/>
</dbReference>